<dbReference type="AlphaFoldDB" id="A0A1H6X8Y9"/>
<dbReference type="Pfam" id="PF20448">
    <property type="entry name" value="DUF6705"/>
    <property type="match status" value="1"/>
</dbReference>
<evidence type="ECO:0000256" key="1">
    <source>
        <dbReference type="SAM" id="SignalP"/>
    </source>
</evidence>
<feature type="chain" id="PRO_5011633995" description="DUF6705 domain-containing protein" evidence="1">
    <location>
        <begin position="20"/>
        <end position="207"/>
    </location>
</feature>
<dbReference type="Proteomes" id="UP000199702">
    <property type="component" value="Unassembled WGS sequence"/>
</dbReference>
<evidence type="ECO:0000313" key="4">
    <source>
        <dbReference type="Proteomes" id="UP000199702"/>
    </source>
</evidence>
<dbReference type="InterPro" id="IPR046551">
    <property type="entry name" value="DUF6705"/>
</dbReference>
<keyword evidence="1" id="KW-0732">Signal</keyword>
<proteinExistence type="predicted"/>
<feature type="signal peptide" evidence="1">
    <location>
        <begin position="1"/>
        <end position="19"/>
    </location>
</feature>
<gene>
    <name evidence="3" type="ORF">SAMN05660918_2662</name>
</gene>
<dbReference type="RefSeq" id="WP_091314657.1">
    <property type="nucleotide sequence ID" value="NZ_CBCSJU010000003.1"/>
</dbReference>
<name>A0A1H6X8Y9_9FLAO</name>
<feature type="domain" description="DUF6705" evidence="2">
    <location>
        <begin position="1"/>
        <end position="206"/>
    </location>
</feature>
<dbReference type="EMBL" id="FNYA01000007">
    <property type="protein sequence ID" value="SEJ21035.1"/>
    <property type="molecule type" value="Genomic_DNA"/>
</dbReference>
<dbReference type="OrthoDB" id="1261237at2"/>
<dbReference type="STRING" id="402734.SAMN05660918_2662"/>
<reference evidence="4" key="1">
    <citation type="submission" date="2016-10" db="EMBL/GenBank/DDBJ databases">
        <authorList>
            <person name="Varghese N."/>
            <person name="Submissions S."/>
        </authorList>
    </citation>
    <scope>NUCLEOTIDE SEQUENCE [LARGE SCALE GENOMIC DNA]</scope>
    <source>
        <strain evidence="4">DSM 17934</strain>
    </source>
</reference>
<organism evidence="3 4">
    <name type="scientific">Flavobacterium terrigena</name>
    <dbReference type="NCBI Taxonomy" id="402734"/>
    <lineage>
        <taxon>Bacteria</taxon>
        <taxon>Pseudomonadati</taxon>
        <taxon>Bacteroidota</taxon>
        <taxon>Flavobacteriia</taxon>
        <taxon>Flavobacteriales</taxon>
        <taxon>Flavobacteriaceae</taxon>
        <taxon>Flavobacterium</taxon>
    </lineage>
</organism>
<accession>A0A1H6X8Y9</accession>
<dbReference type="PROSITE" id="PS51257">
    <property type="entry name" value="PROKAR_LIPOPROTEIN"/>
    <property type="match status" value="1"/>
</dbReference>
<keyword evidence="4" id="KW-1185">Reference proteome</keyword>
<protein>
    <recommendedName>
        <fullName evidence="2">DUF6705 domain-containing protein</fullName>
    </recommendedName>
</protein>
<evidence type="ECO:0000259" key="2">
    <source>
        <dbReference type="Pfam" id="PF20448"/>
    </source>
</evidence>
<sequence>MKKIIFITCLILSIVSCKAQTIIQSRQNFYTDTPDGGYYQDVNFLLDPYVGTWVYTNGTTLLTIKLRKIINFYNGKFYSDLLVGEYQYIENGVEKLNTLSQFNTDYPIQYDHNLFSSNLLNTNDKPNPCTSCNNSISRVTITYSDDVKDISGSFYIGLSATSNLVAITYISSTGIAYSGGDPSNFTTWTQTNVGTTIPNGWYSFIKQ</sequence>
<evidence type="ECO:0000313" key="3">
    <source>
        <dbReference type="EMBL" id="SEJ21035.1"/>
    </source>
</evidence>